<evidence type="ECO:0000313" key="3">
    <source>
        <dbReference type="Proteomes" id="UP000068164"/>
    </source>
</evidence>
<name>A0A109J5S1_9HYPH</name>
<evidence type="ECO:0000256" key="1">
    <source>
        <dbReference type="SAM" id="Coils"/>
    </source>
</evidence>
<feature type="coiled-coil region" evidence="1">
    <location>
        <begin position="5"/>
        <end position="32"/>
    </location>
</feature>
<dbReference type="Proteomes" id="UP000068164">
    <property type="component" value="Unassembled WGS sequence"/>
</dbReference>
<proteinExistence type="predicted"/>
<dbReference type="EMBL" id="LNCD01000132">
    <property type="protein sequence ID" value="KWV42865.1"/>
    <property type="molecule type" value="Genomic_DNA"/>
</dbReference>
<keyword evidence="1" id="KW-0175">Coiled coil</keyword>
<gene>
    <name evidence="2" type="ORF">AS026_20265</name>
</gene>
<accession>A0A109J5S1</accession>
<protein>
    <submittedName>
        <fullName evidence="2">Uncharacterized protein</fullName>
    </submittedName>
</protein>
<organism evidence="2 3">
    <name type="scientific">Rhizobium altiplani</name>
    <dbReference type="NCBI Taxonomy" id="1864509"/>
    <lineage>
        <taxon>Bacteria</taxon>
        <taxon>Pseudomonadati</taxon>
        <taxon>Pseudomonadota</taxon>
        <taxon>Alphaproteobacteria</taxon>
        <taxon>Hyphomicrobiales</taxon>
        <taxon>Rhizobiaceae</taxon>
        <taxon>Rhizobium/Agrobacterium group</taxon>
        <taxon>Rhizobium</taxon>
    </lineage>
</organism>
<comment type="caution">
    <text evidence="2">The sequence shown here is derived from an EMBL/GenBank/DDBJ whole genome shotgun (WGS) entry which is preliminary data.</text>
</comment>
<reference evidence="2 3" key="1">
    <citation type="submission" date="2015-11" db="EMBL/GenBank/DDBJ databases">
        <title>Draft Genome Sequence of the Strain BR 10423 (Rhizobium sp.) isolated from nodules of Mimosa pudica.</title>
        <authorList>
            <person name="Barauna A.C."/>
            <person name="Zilli J.E."/>
            <person name="Simoes-Araujo J.L."/>
            <person name="Reis V.M."/>
            <person name="James E.K."/>
            <person name="Reis F.B.Jr."/>
            <person name="Rouws L.F."/>
            <person name="Passos S.R."/>
            <person name="Gois S.R."/>
        </authorList>
    </citation>
    <scope>NUCLEOTIDE SEQUENCE [LARGE SCALE GENOMIC DNA]</scope>
    <source>
        <strain evidence="2 3">BR10423</strain>
    </source>
</reference>
<sequence length="62" mass="7003">MVLVADELKRKSAKIAAEIDDLRRRISALQQQRAAVDVVIQTYEPGCPRRVDRSLNLTLVGR</sequence>
<dbReference type="AlphaFoldDB" id="A0A109J5S1"/>
<evidence type="ECO:0000313" key="2">
    <source>
        <dbReference type="EMBL" id="KWV42865.1"/>
    </source>
</evidence>
<keyword evidence="3" id="KW-1185">Reference proteome</keyword>